<evidence type="ECO:0000313" key="2">
    <source>
        <dbReference type="EMBL" id="QPG71994.1"/>
    </source>
</evidence>
<dbReference type="EMBL" id="CP062008">
    <property type="protein sequence ID" value="QPG71994.1"/>
    <property type="molecule type" value="Genomic_DNA"/>
</dbReference>
<dbReference type="GO" id="GO:0003677">
    <property type="term" value="F:DNA binding"/>
    <property type="evidence" value="ECO:0007669"/>
    <property type="project" value="InterPro"/>
</dbReference>
<evidence type="ECO:0000313" key="3">
    <source>
        <dbReference type="EMBL" id="TLH53369.1"/>
    </source>
</evidence>
<dbReference type="PROSITE" id="PS50943">
    <property type="entry name" value="HTH_CROC1"/>
    <property type="match status" value="1"/>
</dbReference>
<dbReference type="Proteomes" id="UP000309231">
    <property type="component" value="Chromosome"/>
</dbReference>
<dbReference type="InterPro" id="IPR010982">
    <property type="entry name" value="Lambda_DNA-bd_dom_sf"/>
</dbReference>
<name>A0A8H2JCD5_MYCMU</name>
<accession>A0A8H2JCD5</accession>
<dbReference type="CDD" id="cd00093">
    <property type="entry name" value="HTH_XRE"/>
    <property type="match status" value="1"/>
</dbReference>
<organism evidence="3">
    <name type="scientific">Mycolicibacterium mucogenicum DSM 44124</name>
    <dbReference type="NCBI Taxonomy" id="1226753"/>
    <lineage>
        <taxon>Bacteria</taxon>
        <taxon>Bacillati</taxon>
        <taxon>Actinomycetota</taxon>
        <taxon>Actinomycetes</taxon>
        <taxon>Mycobacteriales</taxon>
        <taxon>Mycobacteriaceae</taxon>
        <taxon>Mycolicibacterium</taxon>
    </lineage>
</organism>
<keyword evidence="4" id="KW-1185">Reference proteome</keyword>
<sequence>MDTATFAARLNRLFDTIWAPGRGPYRNFEVTEALDRRGHRLSAPYLSQLRSGIRRYPSPRTAVMLAEFFGVEVEYFDPDTSYARALDAELDWLDVVHDKSVRELTTALLTLTPSQRDELLEQAGGYQFDCMATIAEPMEALPPTVVVTGRPNRRAARAGCARA</sequence>
<reference evidence="2 4" key="3">
    <citation type="journal article" date="2019" name="Sci. Rep.">
        <title>Insight into the biology of Mycobacterium mucogenicum and Mycobacterium neoaurum clade members.</title>
        <authorList>
            <person name="Behra P.R.K."/>
            <person name="Pettersson B.M.F."/>
            <person name="Ramesh M."/>
            <person name="Dasgupta S."/>
            <person name="Kirsebom L.A."/>
        </authorList>
    </citation>
    <scope>NUCLEOTIDE SEQUENCE [LARGE SCALE GENOMIC DNA]</scope>
    <source>
        <strain evidence="2 4">DSM 44124</strain>
    </source>
</reference>
<feature type="domain" description="HTH cro/C1-type" evidence="1">
    <location>
        <begin position="41"/>
        <end position="76"/>
    </location>
</feature>
<dbReference type="KEGG" id="mmuc:C1S78_014260"/>
<protein>
    <submittedName>
        <fullName evidence="2">Helix-turn-helix transcriptional regulator</fullName>
    </submittedName>
    <submittedName>
        <fullName evidence="3">XRE family transcriptional regulator</fullName>
    </submittedName>
</protein>
<reference evidence="3" key="1">
    <citation type="submission" date="2018-01" db="EMBL/GenBank/DDBJ databases">
        <title>Comparative genomics of Mycobacterium mucogenicum and Mycobacterium neoaurum clade members emphasizing tRNA and non-coding RNA.</title>
        <authorList>
            <person name="Behra P.R.K."/>
            <person name="Pettersson B.M.F."/>
            <person name="Das S."/>
            <person name="Dasgupta S."/>
            <person name="Kirsebom L.A."/>
        </authorList>
    </citation>
    <scope>NUCLEOTIDE SEQUENCE</scope>
    <source>
        <strain evidence="3">DSM 44124</strain>
    </source>
</reference>
<dbReference type="GeneID" id="76726089"/>
<gene>
    <name evidence="2" type="ORF">C1S78_014260</name>
    <name evidence="3" type="ORF">C1S78_14220</name>
</gene>
<dbReference type="AlphaFoldDB" id="A0A8H2JCD5"/>
<reference evidence="2 4" key="2">
    <citation type="journal article" date="2019" name="BMC Evol. Biol.">
        <title>Comparative genomics of Mycobacterium mucogenicum and Mycobacterium neoaurum clade members emphasizing tRNA and non-coding RNA.</title>
        <authorList>
            <person name="Behra P.R.K."/>
            <person name="Pettersson B.M.F."/>
            <person name="Das S."/>
            <person name="Dasgupta S."/>
            <person name="Kirsebom L.A."/>
        </authorList>
    </citation>
    <scope>NUCLEOTIDE SEQUENCE [LARGE SCALE GENOMIC DNA]</scope>
    <source>
        <strain evidence="2 4">DSM 44124</strain>
    </source>
</reference>
<dbReference type="RefSeq" id="WP_053853528.1">
    <property type="nucleotide sequence ID" value="NZ_ANBS01000013.1"/>
</dbReference>
<dbReference type="InterPro" id="IPR001387">
    <property type="entry name" value="Cro/C1-type_HTH"/>
</dbReference>
<evidence type="ECO:0000259" key="1">
    <source>
        <dbReference type="PROSITE" id="PS50943"/>
    </source>
</evidence>
<dbReference type="Gene3D" id="1.10.260.40">
    <property type="entry name" value="lambda repressor-like DNA-binding domains"/>
    <property type="match status" value="1"/>
</dbReference>
<dbReference type="EMBL" id="POTL01000001">
    <property type="protein sequence ID" value="TLH53369.1"/>
    <property type="molecule type" value="Genomic_DNA"/>
</dbReference>
<proteinExistence type="predicted"/>
<evidence type="ECO:0000313" key="4">
    <source>
        <dbReference type="Proteomes" id="UP000309231"/>
    </source>
</evidence>